<accession>A0ABN7UEF6</accession>
<protein>
    <submittedName>
        <fullName evidence="2">29532_t:CDS:1</fullName>
    </submittedName>
</protein>
<name>A0ABN7UEF6_GIGMA</name>
<organism evidence="2 3">
    <name type="scientific">Gigaspora margarita</name>
    <dbReference type="NCBI Taxonomy" id="4874"/>
    <lineage>
        <taxon>Eukaryota</taxon>
        <taxon>Fungi</taxon>
        <taxon>Fungi incertae sedis</taxon>
        <taxon>Mucoromycota</taxon>
        <taxon>Glomeromycotina</taxon>
        <taxon>Glomeromycetes</taxon>
        <taxon>Diversisporales</taxon>
        <taxon>Gigasporaceae</taxon>
        <taxon>Gigaspora</taxon>
    </lineage>
</organism>
<keyword evidence="3" id="KW-1185">Reference proteome</keyword>
<comment type="caution">
    <text evidence="2">The sequence shown here is derived from an EMBL/GenBank/DDBJ whole genome shotgun (WGS) entry which is preliminary data.</text>
</comment>
<proteinExistence type="predicted"/>
<reference evidence="2 3" key="1">
    <citation type="submission" date="2021-06" db="EMBL/GenBank/DDBJ databases">
        <authorList>
            <person name="Kallberg Y."/>
            <person name="Tangrot J."/>
            <person name="Rosling A."/>
        </authorList>
    </citation>
    <scope>NUCLEOTIDE SEQUENCE [LARGE SCALE GENOMIC DNA]</scope>
    <source>
        <strain evidence="2 3">120-4 pot B 10/14</strain>
    </source>
</reference>
<sequence length="262" mass="30573">MFDLQIGCGIQYRSGSDRKRRNVRLETRRKSHQKELSTGLHKSEKEKITQGKEEIIGVSTILEPKNLFVTPIKDFLEEILAKVEDKNTIFKSYQTDKMDSFEDLEKDKKEEALNLDIDLTEPAITEVLDAYYNHDKTVVETFNDAKKVQKNKFEVLLKEITTKWNIKVKKDENKRVKIGRALADLPEAYNSKSYKEYRRPTIGMNNKKEEDKHYIDDDCKIEKDNSVDSNKIIVKEKDKKDLPYISENKLPILRIAKAGKKT</sequence>
<evidence type="ECO:0000256" key="1">
    <source>
        <dbReference type="SAM" id="MobiDB-lite"/>
    </source>
</evidence>
<feature type="region of interest" description="Disordered" evidence="1">
    <location>
        <begin position="19"/>
        <end position="44"/>
    </location>
</feature>
<gene>
    <name evidence="2" type="ORF">GMARGA_LOCUS5730</name>
</gene>
<dbReference type="Proteomes" id="UP000789901">
    <property type="component" value="Unassembled WGS sequence"/>
</dbReference>
<evidence type="ECO:0000313" key="3">
    <source>
        <dbReference type="Proteomes" id="UP000789901"/>
    </source>
</evidence>
<dbReference type="EMBL" id="CAJVQB010002474">
    <property type="protein sequence ID" value="CAG8576267.1"/>
    <property type="molecule type" value="Genomic_DNA"/>
</dbReference>
<evidence type="ECO:0000313" key="2">
    <source>
        <dbReference type="EMBL" id="CAG8576267.1"/>
    </source>
</evidence>